<name>A0ABT8E220_9BACL</name>
<feature type="chain" id="PRO_5046197109" evidence="2">
    <location>
        <begin position="24"/>
        <end position="237"/>
    </location>
</feature>
<protein>
    <submittedName>
        <fullName evidence="4">L,D-transpeptidase family protein</fullName>
    </submittedName>
</protein>
<keyword evidence="1" id="KW-0133">Cell shape</keyword>
<dbReference type="Proteomes" id="UP001168694">
    <property type="component" value="Unassembled WGS sequence"/>
</dbReference>
<sequence length="237" mass="26928">MKKFLSFLVIGLFVLSAVTPTYALSMPSHQNALLKKVYKERKAKQAVFVTADKEDKFTAKITAYENVKGKWVKKYSMPAVLGKNGISTNKKEGDGKSPAGIYDIGRSFGTVNKPSGVKLSYTKTDQYDYWVDDVTSKDYNKWIVYKGDPNKRWKSFERMKLEPLYHYGAVIEYNMNPIVKGKGSAIFFHVWRASDKPTAGCTAVSQDNVVKLLKWMDPAKNPVFIQGTEKQMKTMYK</sequence>
<comment type="pathway">
    <text evidence="1">Cell wall biogenesis; peptidoglycan biosynthesis.</text>
</comment>
<evidence type="ECO:0000313" key="4">
    <source>
        <dbReference type="EMBL" id="MDN4071935.1"/>
    </source>
</evidence>
<dbReference type="PANTHER" id="PTHR38589:SF1">
    <property type="entry name" value="BLR0621 PROTEIN"/>
    <property type="match status" value="1"/>
</dbReference>
<evidence type="ECO:0000256" key="2">
    <source>
        <dbReference type="SAM" id="SignalP"/>
    </source>
</evidence>
<keyword evidence="1" id="KW-0961">Cell wall biogenesis/degradation</keyword>
<dbReference type="EMBL" id="JAUHLN010000001">
    <property type="protein sequence ID" value="MDN4071935.1"/>
    <property type="molecule type" value="Genomic_DNA"/>
</dbReference>
<dbReference type="RefSeq" id="WP_290398084.1">
    <property type="nucleotide sequence ID" value="NZ_JAUHLN010000001.1"/>
</dbReference>
<feature type="active site" description="Proton donor/acceptor" evidence="1">
    <location>
        <position position="189"/>
    </location>
</feature>
<proteinExistence type="predicted"/>
<feature type="signal peptide" evidence="2">
    <location>
        <begin position="1"/>
        <end position="23"/>
    </location>
</feature>
<dbReference type="Pfam" id="PF03734">
    <property type="entry name" value="YkuD"/>
    <property type="match status" value="1"/>
</dbReference>
<gene>
    <name evidence="4" type="ORF">QYF49_02675</name>
</gene>
<keyword evidence="2" id="KW-0732">Signal</keyword>
<evidence type="ECO:0000256" key="1">
    <source>
        <dbReference type="PROSITE-ProRule" id="PRU01373"/>
    </source>
</evidence>
<dbReference type="PANTHER" id="PTHR38589">
    <property type="entry name" value="BLR0621 PROTEIN"/>
    <property type="match status" value="1"/>
</dbReference>
<feature type="active site" description="Nucleophile" evidence="1">
    <location>
        <position position="201"/>
    </location>
</feature>
<feature type="domain" description="L,D-TPase catalytic" evidence="3">
    <location>
        <begin position="50"/>
        <end position="226"/>
    </location>
</feature>
<dbReference type="PROSITE" id="PS52029">
    <property type="entry name" value="LD_TPASE"/>
    <property type="match status" value="1"/>
</dbReference>
<organism evidence="4 5">
    <name type="scientific">Fictibacillus terranigra</name>
    <dbReference type="NCBI Taxonomy" id="3058424"/>
    <lineage>
        <taxon>Bacteria</taxon>
        <taxon>Bacillati</taxon>
        <taxon>Bacillota</taxon>
        <taxon>Bacilli</taxon>
        <taxon>Bacillales</taxon>
        <taxon>Fictibacillaceae</taxon>
        <taxon>Fictibacillus</taxon>
    </lineage>
</organism>
<keyword evidence="1" id="KW-0573">Peptidoglycan synthesis</keyword>
<comment type="caution">
    <text evidence="4">The sequence shown here is derived from an EMBL/GenBank/DDBJ whole genome shotgun (WGS) entry which is preliminary data.</text>
</comment>
<reference evidence="4" key="1">
    <citation type="submission" date="2023-06" db="EMBL/GenBank/DDBJ databases">
        <title>Draft Genome Sequences of Representative Paenibacillus Polymyxa, Bacillus cereus, Fictibacillus sp., and Brevibacillus agri Strains Isolated from Amazonian Dark Earth.</title>
        <authorList>
            <person name="Pellegrinetti T.A."/>
            <person name="Cunha I.C.M."/>
            <person name="Chaves M.G."/>
            <person name="Freitas A.S."/>
            <person name="Silva A.V.R."/>
            <person name="Tsai S.M."/>
            <person name="Mendes L.W."/>
        </authorList>
    </citation>
    <scope>NUCLEOTIDE SEQUENCE</scope>
    <source>
        <strain evidence="4">CENA-BCM004</strain>
    </source>
</reference>
<dbReference type="InterPro" id="IPR005490">
    <property type="entry name" value="LD_TPept_cat_dom"/>
</dbReference>
<accession>A0ABT8E220</accession>
<evidence type="ECO:0000313" key="5">
    <source>
        <dbReference type="Proteomes" id="UP001168694"/>
    </source>
</evidence>
<keyword evidence="5" id="KW-1185">Reference proteome</keyword>
<evidence type="ECO:0000259" key="3">
    <source>
        <dbReference type="PROSITE" id="PS52029"/>
    </source>
</evidence>